<protein>
    <submittedName>
        <fullName evidence="1">Uncharacterized protein</fullName>
    </submittedName>
</protein>
<sequence>MISRTETVGMFLMPGGYFLIEIPASLEELLTIRELHVVAEVTLLLKGFSLRTKSPRVGKNLRTNVTSQIGCFVNNTWGRSAQSSFRFGQCLGQTLVKLGQTSPNSGKCAPGLRPEVLLMWWVPIRSDRLGQTWSTLVKFGQTPANVPRTPS</sequence>
<dbReference type="AlphaFoldDB" id="A0A2N9EYS3"/>
<gene>
    <name evidence="1" type="ORF">FSB_LOCUS7641</name>
</gene>
<proteinExistence type="predicted"/>
<accession>A0A2N9EYS3</accession>
<organism evidence="1">
    <name type="scientific">Fagus sylvatica</name>
    <name type="common">Beechnut</name>
    <dbReference type="NCBI Taxonomy" id="28930"/>
    <lineage>
        <taxon>Eukaryota</taxon>
        <taxon>Viridiplantae</taxon>
        <taxon>Streptophyta</taxon>
        <taxon>Embryophyta</taxon>
        <taxon>Tracheophyta</taxon>
        <taxon>Spermatophyta</taxon>
        <taxon>Magnoliopsida</taxon>
        <taxon>eudicotyledons</taxon>
        <taxon>Gunneridae</taxon>
        <taxon>Pentapetalae</taxon>
        <taxon>rosids</taxon>
        <taxon>fabids</taxon>
        <taxon>Fagales</taxon>
        <taxon>Fagaceae</taxon>
        <taxon>Fagus</taxon>
    </lineage>
</organism>
<reference evidence="1" key="1">
    <citation type="submission" date="2018-02" db="EMBL/GenBank/DDBJ databases">
        <authorList>
            <person name="Cohen D.B."/>
            <person name="Kent A.D."/>
        </authorList>
    </citation>
    <scope>NUCLEOTIDE SEQUENCE</scope>
</reference>
<name>A0A2N9EYS3_FAGSY</name>
<dbReference type="EMBL" id="OIVN01000412">
    <property type="protein sequence ID" value="SPC79759.1"/>
    <property type="molecule type" value="Genomic_DNA"/>
</dbReference>
<evidence type="ECO:0000313" key="1">
    <source>
        <dbReference type="EMBL" id="SPC79759.1"/>
    </source>
</evidence>